<dbReference type="InterPro" id="IPR029058">
    <property type="entry name" value="AB_hydrolase_fold"/>
</dbReference>
<keyword evidence="1" id="KW-0378">Hydrolase</keyword>
<accession>A0AAW0FLV8</accession>
<evidence type="ECO:0000313" key="3">
    <source>
        <dbReference type="EMBL" id="KAK7682365.1"/>
    </source>
</evidence>
<dbReference type="SUPFAM" id="SSF53474">
    <property type="entry name" value="alpha/beta-Hydrolases"/>
    <property type="match status" value="1"/>
</dbReference>
<dbReference type="PANTHER" id="PTHR42977:SF3">
    <property type="entry name" value="AB HYDROLASE-1 DOMAIN-CONTAINING PROTEIN"/>
    <property type="match status" value="1"/>
</dbReference>
<dbReference type="GO" id="GO:0004301">
    <property type="term" value="F:epoxide hydrolase activity"/>
    <property type="evidence" value="ECO:0007669"/>
    <property type="project" value="TreeGrafter"/>
</dbReference>
<proteinExistence type="predicted"/>
<evidence type="ECO:0000256" key="1">
    <source>
        <dbReference type="ARBA" id="ARBA00022801"/>
    </source>
</evidence>
<sequence length="161" mass="18015">MSQEIIPQNNRITVDGGIDIFYREAGRISAPKILLLHGFPSSSHQFRNLIPRLATKYHVVAPDLPGFGFTVVPESRGYTYTFESLAKTIGAFVDALKFTKYAIYIFDYGAPTGLRLMLDRPGSVTAIITQNGNAYLQGLGDFWDSLRAYWKDSQGQRDNNC</sequence>
<dbReference type="Proteomes" id="UP001385951">
    <property type="component" value="Unassembled WGS sequence"/>
</dbReference>
<dbReference type="AlphaFoldDB" id="A0AAW0FLV8"/>
<comment type="caution">
    <text evidence="3">The sequence shown here is derived from an EMBL/GenBank/DDBJ whole genome shotgun (WGS) entry which is preliminary data.</text>
</comment>
<dbReference type="InterPro" id="IPR051340">
    <property type="entry name" value="Haloalkane_dehalogenase"/>
</dbReference>
<reference evidence="3 4" key="1">
    <citation type="submission" date="2022-09" db="EMBL/GenBank/DDBJ databases">
        <authorList>
            <person name="Palmer J.M."/>
        </authorList>
    </citation>
    <scope>NUCLEOTIDE SEQUENCE [LARGE SCALE GENOMIC DNA]</scope>
    <source>
        <strain evidence="3 4">DSM 7382</strain>
    </source>
</reference>
<evidence type="ECO:0000313" key="4">
    <source>
        <dbReference type="Proteomes" id="UP001385951"/>
    </source>
</evidence>
<dbReference type="Gene3D" id="3.40.50.1820">
    <property type="entry name" value="alpha/beta hydrolase"/>
    <property type="match status" value="1"/>
</dbReference>
<feature type="domain" description="AB hydrolase-1" evidence="2">
    <location>
        <begin position="33"/>
        <end position="150"/>
    </location>
</feature>
<evidence type="ECO:0000259" key="2">
    <source>
        <dbReference type="Pfam" id="PF00561"/>
    </source>
</evidence>
<dbReference type="EMBL" id="JASBNA010000036">
    <property type="protein sequence ID" value="KAK7682365.1"/>
    <property type="molecule type" value="Genomic_DNA"/>
</dbReference>
<keyword evidence="4" id="KW-1185">Reference proteome</keyword>
<dbReference type="Pfam" id="PF00561">
    <property type="entry name" value="Abhydrolase_1"/>
    <property type="match status" value="1"/>
</dbReference>
<protein>
    <recommendedName>
        <fullName evidence="2">AB hydrolase-1 domain-containing protein</fullName>
    </recommendedName>
</protein>
<dbReference type="InterPro" id="IPR000073">
    <property type="entry name" value="AB_hydrolase_1"/>
</dbReference>
<name>A0AAW0FLV8_9APHY</name>
<dbReference type="PANTHER" id="PTHR42977">
    <property type="entry name" value="HYDROLASE-RELATED"/>
    <property type="match status" value="1"/>
</dbReference>
<gene>
    <name evidence="3" type="ORF">QCA50_014570</name>
</gene>
<organism evidence="3 4">
    <name type="scientific">Cerrena zonata</name>
    <dbReference type="NCBI Taxonomy" id="2478898"/>
    <lineage>
        <taxon>Eukaryota</taxon>
        <taxon>Fungi</taxon>
        <taxon>Dikarya</taxon>
        <taxon>Basidiomycota</taxon>
        <taxon>Agaricomycotina</taxon>
        <taxon>Agaricomycetes</taxon>
        <taxon>Polyporales</taxon>
        <taxon>Cerrenaceae</taxon>
        <taxon>Cerrena</taxon>
    </lineage>
</organism>